<evidence type="ECO:0000256" key="1">
    <source>
        <dbReference type="SAM" id="MobiDB-lite"/>
    </source>
</evidence>
<dbReference type="AlphaFoldDB" id="A0A495QXF0"/>
<keyword evidence="3" id="KW-1185">Reference proteome</keyword>
<evidence type="ECO:0000313" key="2">
    <source>
        <dbReference type="EMBL" id="RKS78596.1"/>
    </source>
</evidence>
<comment type="caution">
    <text evidence="2">The sequence shown here is derived from an EMBL/GenBank/DDBJ whole genome shotgun (WGS) entry which is preliminary data.</text>
</comment>
<gene>
    <name evidence="2" type="ORF">BZB76_0013</name>
</gene>
<dbReference type="OrthoDB" id="3448281at2"/>
<protein>
    <submittedName>
        <fullName evidence="2">Uncharacterized protein</fullName>
    </submittedName>
</protein>
<accession>A0A495QXF0</accession>
<proteinExistence type="predicted"/>
<name>A0A495QXF0_9ACTN</name>
<organism evidence="2 3">
    <name type="scientific">Actinomadura pelletieri DSM 43383</name>
    <dbReference type="NCBI Taxonomy" id="1120940"/>
    <lineage>
        <taxon>Bacteria</taxon>
        <taxon>Bacillati</taxon>
        <taxon>Actinomycetota</taxon>
        <taxon>Actinomycetes</taxon>
        <taxon>Streptosporangiales</taxon>
        <taxon>Thermomonosporaceae</taxon>
        <taxon>Actinomadura</taxon>
    </lineage>
</organism>
<dbReference type="Proteomes" id="UP000274601">
    <property type="component" value="Unassembled WGS sequence"/>
</dbReference>
<reference evidence="2 3" key="1">
    <citation type="submission" date="2018-10" db="EMBL/GenBank/DDBJ databases">
        <title>Genomic Encyclopedia of Archaeal and Bacterial Type Strains, Phase II (KMG-II): from individual species to whole genera.</title>
        <authorList>
            <person name="Goeker M."/>
        </authorList>
    </citation>
    <scope>NUCLEOTIDE SEQUENCE [LARGE SCALE GENOMIC DNA]</scope>
    <source>
        <strain evidence="2 3">DSM 43383</strain>
    </source>
</reference>
<dbReference type="RefSeq" id="WP_147449235.1">
    <property type="nucleotide sequence ID" value="NZ_RBWU01000001.1"/>
</dbReference>
<evidence type="ECO:0000313" key="3">
    <source>
        <dbReference type="Proteomes" id="UP000274601"/>
    </source>
</evidence>
<dbReference type="EMBL" id="RBWU01000001">
    <property type="protein sequence ID" value="RKS78596.1"/>
    <property type="molecule type" value="Genomic_DNA"/>
</dbReference>
<feature type="region of interest" description="Disordered" evidence="1">
    <location>
        <begin position="1"/>
        <end position="21"/>
    </location>
</feature>
<sequence length="147" mass="17262">MQVGDGVTRKPGHRVAERARNHGKVVRIEQRTLFGLSSRWTTIRTDDGVEVPHTPDELLRLWERADRWIPDALSWWPDIPESTPYRRIRVIDVAEVHGYRYQLQGSAGRWFIVRDLLEPKPNTPRLRTKFFPNQQIAQEVFTHLTTV</sequence>